<organism evidence="1 2">
    <name type="scientific">Natrarchaeobius halalkaliphilus</name>
    <dbReference type="NCBI Taxonomy" id="1679091"/>
    <lineage>
        <taxon>Archaea</taxon>
        <taxon>Methanobacteriati</taxon>
        <taxon>Methanobacteriota</taxon>
        <taxon>Stenosarchaea group</taxon>
        <taxon>Halobacteria</taxon>
        <taxon>Halobacteriales</taxon>
        <taxon>Natrialbaceae</taxon>
        <taxon>Natrarchaeobius</taxon>
    </lineage>
</organism>
<protein>
    <submittedName>
        <fullName evidence="1">Uncharacterized protein</fullName>
    </submittedName>
</protein>
<name>A0A3N6LVN3_9EURY</name>
<comment type="caution">
    <text evidence="1">The sequence shown here is derived from an EMBL/GenBank/DDBJ whole genome shotgun (WGS) entry which is preliminary data.</text>
</comment>
<gene>
    <name evidence="1" type="ORF">EA462_00900</name>
</gene>
<dbReference type="EMBL" id="REFY01000001">
    <property type="protein sequence ID" value="RQG92817.1"/>
    <property type="molecule type" value="Genomic_DNA"/>
</dbReference>
<accession>A0A3N6LVN3</accession>
<reference evidence="1 2" key="1">
    <citation type="submission" date="2018-10" db="EMBL/GenBank/DDBJ databases">
        <title>Natrarchaeobius chitinivorans gen. nov., sp. nov., and Natrarchaeobius haloalkaliphilus sp. nov., alkaliphilic, chitin-utilizing haloarchaea from hypersaline alkaline lakes.</title>
        <authorList>
            <person name="Sorokin D.Y."/>
            <person name="Elcheninov A.G."/>
            <person name="Kostrikina N.A."/>
            <person name="Bale N.J."/>
            <person name="Sinninghe Damste J.S."/>
            <person name="Khijniak T.V."/>
            <person name="Kublanov I.V."/>
            <person name="Toshchakov S.V."/>
        </authorList>
    </citation>
    <scope>NUCLEOTIDE SEQUENCE [LARGE SCALE GENOMIC DNA]</scope>
    <source>
        <strain evidence="1 2">AArcht-Sl</strain>
    </source>
</reference>
<sequence length="70" mass="8077">MAITMQEDEVSSLITEEIDGIEDDSLQSFIEAIVQHERSHLDNKFAEFNDKYDELVKNHADNQSLDDFDS</sequence>
<evidence type="ECO:0000313" key="2">
    <source>
        <dbReference type="Proteomes" id="UP000273828"/>
    </source>
</evidence>
<dbReference type="Proteomes" id="UP000273828">
    <property type="component" value="Unassembled WGS sequence"/>
</dbReference>
<keyword evidence="2" id="KW-1185">Reference proteome</keyword>
<evidence type="ECO:0000313" key="1">
    <source>
        <dbReference type="EMBL" id="RQG92817.1"/>
    </source>
</evidence>
<dbReference type="AlphaFoldDB" id="A0A3N6LVN3"/>
<proteinExistence type="predicted"/>